<reference evidence="1 2" key="1">
    <citation type="submission" date="2019-03" db="EMBL/GenBank/DDBJ databases">
        <title>Genomic features of bacteria from cold environments.</title>
        <authorList>
            <person name="Shen L."/>
        </authorList>
    </citation>
    <scope>NUCLEOTIDE SEQUENCE [LARGE SCALE GENOMIC DNA]</scope>
    <source>
        <strain evidence="2">T3246-1</strain>
    </source>
</reference>
<proteinExistence type="predicted"/>
<dbReference type="Proteomes" id="UP000504882">
    <property type="component" value="Unassembled WGS sequence"/>
</dbReference>
<evidence type="ECO:0000313" key="2">
    <source>
        <dbReference type="Proteomes" id="UP000504882"/>
    </source>
</evidence>
<evidence type="ECO:0000313" key="1">
    <source>
        <dbReference type="EMBL" id="TDE90396.1"/>
    </source>
</evidence>
<accession>A0ABY2DZT2</accession>
<comment type="caution">
    <text evidence="1">The sequence shown here is derived from an EMBL/GenBank/DDBJ whole genome shotgun (WGS) entry which is preliminary data.</text>
</comment>
<dbReference type="EMBL" id="SMNA01000009">
    <property type="protein sequence ID" value="TDE90396.1"/>
    <property type="molecule type" value="Genomic_DNA"/>
</dbReference>
<protein>
    <submittedName>
        <fullName evidence="1">Uncharacterized protein</fullName>
    </submittedName>
</protein>
<gene>
    <name evidence="1" type="ORF">EXU48_18270</name>
</gene>
<dbReference type="SUPFAM" id="SSF82171">
    <property type="entry name" value="DPP6 N-terminal domain-like"/>
    <property type="match status" value="1"/>
</dbReference>
<keyword evidence="2" id="KW-1185">Reference proteome</keyword>
<sequence>MVTEGFTAELVAVVPWDDEHTGVTSSFTDHPAHSWRVPEHTRRARSPVRLRLDRDGGFHLLGDDPSVLHLDGTGTPVGRTPVAGRILDYVCDPAGGVVLIEGADDEPRLRALAGDGSERWSVGGRFTKVLATGDRLYVHGDPGTLEVDPTTGAAGPILPVRGGEPFGGGGKLVSVTFDDASQRRGVAVFDPATGESTEFTGGADHYPWLVDPFGADGRARLFVWWDGRIARVPVTGEIDALGAVDGIAVRDRTVFTSHGAGEHVVVQGNGMQARLPVAGLRLVGVDADSRVYLLGGEGPGSAGELRVYAADGHLESSGPPPEDLAAIGSRMPVHTAWQVDHEGRVTIPVGTPGGVALVRLRSAGTPIGSPPGRTT</sequence>
<organism evidence="1 2">
    <name type="scientific">Occultella glacieicola</name>
    <dbReference type="NCBI Taxonomy" id="2518684"/>
    <lineage>
        <taxon>Bacteria</taxon>
        <taxon>Bacillati</taxon>
        <taxon>Actinomycetota</taxon>
        <taxon>Actinomycetes</taxon>
        <taxon>Micrococcales</taxon>
        <taxon>Ruaniaceae</taxon>
        <taxon>Occultella</taxon>
    </lineage>
</organism>
<name>A0ABY2DZT2_9MICO</name>
<dbReference type="RefSeq" id="WP_133109111.1">
    <property type="nucleotide sequence ID" value="NZ_SMNA01000009.1"/>
</dbReference>